<dbReference type="Proteomes" id="UP000645612">
    <property type="component" value="Unassembled WGS sequence"/>
</dbReference>
<protein>
    <submittedName>
        <fullName evidence="2">Uncharacterized protein</fullName>
    </submittedName>
</protein>
<reference evidence="2" key="1">
    <citation type="submission" date="2020-12" db="EMBL/GenBank/DDBJ databases">
        <title>Burkholderia cepacia complex in Mexico.</title>
        <authorList>
            <person name="Estrada P."/>
        </authorList>
    </citation>
    <scope>NUCLEOTIDE SEQUENCE</scope>
    <source>
        <strain evidence="2">871</strain>
    </source>
</reference>
<proteinExistence type="predicted"/>
<comment type="caution">
    <text evidence="2">The sequence shown here is derived from an EMBL/GenBank/DDBJ whole genome shotgun (WGS) entry which is preliminary data.</text>
</comment>
<organism evidence="2 3">
    <name type="scientific">Burkholderia cepacia</name>
    <name type="common">Pseudomonas cepacia</name>
    <dbReference type="NCBI Taxonomy" id="292"/>
    <lineage>
        <taxon>Bacteria</taxon>
        <taxon>Pseudomonadati</taxon>
        <taxon>Pseudomonadota</taxon>
        <taxon>Betaproteobacteria</taxon>
        <taxon>Burkholderiales</taxon>
        <taxon>Burkholderiaceae</taxon>
        <taxon>Burkholderia</taxon>
        <taxon>Burkholderia cepacia complex</taxon>
    </lineage>
</organism>
<dbReference type="AlphaFoldDB" id="A0A8I1ARU9"/>
<sequence>MAGQAERVGDPRGGARIGVVRGRHAQRVDLVRIARAQPAGEQRGIGFEMDRLDAVRKDAVQTVTGRGDDGHGHLAGERAAHEREAAAGGACADHDESLHAGSLIGEEESVARRLTCAPAQALCLEARQQMLDDARERVDRQLRAREHERHGGRRGEPERGPHQADVAIGDDQRDIEPCADAAGREPVRDDLEARVN</sequence>
<feature type="compositionally biased region" description="Basic and acidic residues" evidence="1">
    <location>
        <begin position="143"/>
        <end position="162"/>
    </location>
</feature>
<evidence type="ECO:0000256" key="1">
    <source>
        <dbReference type="SAM" id="MobiDB-lite"/>
    </source>
</evidence>
<feature type="compositionally biased region" description="Basic and acidic residues" evidence="1">
    <location>
        <begin position="170"/>
        <end position="196"/>
    </location>
</feature>
<dbReference type="EMBL" id="JAEDXG010000015">
    <property type="protein sequence ID" value="MBH9698162.1"/>
    <property type="molecule type" value="Genomic_DNA"/>
</dbReference>
<evidence type="ECO:0000313" key="3">
    <source>
        <dbReference type="Proteomes" id="UP000645612"/>
    </source>
</evidence>
<feature type="region of interest" description="Disordered" evidence="1">
    <location>
        <begin position="143"/>
        <end position="196"/>
    </location>
</feature>
<gene>
    <name evidence="2" type="ORF">JAO13_17125</name>
</gene>
<name>A0A8I1ARU9_BURCE</name>
<evidence type="ECO:0000313" key="2">
    <source>
        <dbReference type="EMBL" id="MBH9698162.1"/>
    </source>
</evidence>
<accession>A0A8I1ARU9</accession>
<dbReference type="RefSeq" id="WP_176131221.1">
    <property type="nucleotide sequence ID" value="NZ_CADDZZ010000018.1"/>
</dbReference>